<reference evidence="3" key="1">
    <citation type="submission" date="2022-08" db="UniProtKB">
        <authorList>
            <consortium name="EnsemblMetazoa"/>
        </authorList>
    </citation>
    <scope>IDENTIFICATION</scope>
    <source>
        <strain evidence="3">05x7-T-G4-1.051#20</strain>
    </source>
</reference>
<feature type="chain" id="PRO_5036489992" evidence="2">
    <location>
        <begin position="21"/>
        <end position="97"/>
    </location>
</feature>
<dbReference type="EnsemblMetazoa" id="G14.1">
    <property type="protein sequence ID" value="G14.1:cds"/>
    <property type="gene ID" value="G14"/>
</dbReference>
<evidence type="ECO:0000313" key="4">
    <source>
        <dbReference type="Proteomes" id="UP000005408"/>
    </source>
</evidence>
<feature type="signal peptide" evidence="2">
    <location>
        <begin position="1"/>
        <end position="20"/>
    </location>
</feature>
<feature type="coiled-coil region" evidence="1">
    <location>
        <begin position="46"/>
        <end position="80"/>
    </location>
</feature>
<keyword evidence="1" id="KW-0175">Coiled coil</keyword>
<accession>A0A8W8IHL5</accession>
<organism evidence="3 4">
    <name type="scientific">Magallana gigas</name>
    <name type="common">Pacific oyster</name>
    <name type="synonym">Crassostrea gigas</name>
    <dbReference type="NCBI Taxonomy" id="29159"/>
    <lineage>
        <taxon>Eukaryota</taxon>
        <taxon>Metazoa</taxon>
        <taxon>Spiralia</taxon>
        <taxon>Lophotrochozoa</taxon>
        <taxon>Mollusca</taxon>
        <taxon>Bivalvia</taxon>
        <taxon>Autobranchia</taxon>
        <taxon>Pteriomorphia</taxon>
        <taxon>Ostreida</taxon>
        <taxon>Ostreoidea</taxon>
        <taxon>Ostreidae</taxon>
        <taxon>Magallana</taxon>
    </lineage>
</organism>
<keyword evidence="2" id="KW-0732">Signal</keyword>
<protein>
    <submittedName>
        <fullName evidence="3">Uncharacterized protein</fullName>
    </submittedName>
</protein>
<sequence length="97" mass="11732">MQLVLLLLVLKESTFRTSWTRRRQREPQLRTSYCSREREVWLKVDLLQMTQQVTAVQNELKNEKEKSKNYSLQVEQEIQRRNLMQGDFKTQTMIVSL</sequence>
<keyword evidence="4" id="KW-1185">Reference proteome</keyword>
<dbReference type="AlphaFoldDB" id="A0A8W8IHL5"/>
<evidence type="ECO:0000256" key="1">
    <source>
        <dbReference type="SAM" id="Coils"/>
    </source>
</evidence>
<evidence type="ECO:0000313" key="3">
    <source>
        <dbReference type="EnsemblMetazoa" id="G14.1:cds"/>
    </source>
</evidence>
<name>A0A8W8IHL5_MAGGI</name>
<proteinExistence type="predicted"/>
<evidence type="ECO:0000256" key="2">
    <source>
        <dbReference type="SAM" id="SignalP"/>
    </source>
</evidence>
<dbReference type="Proteomes" id="UP000005408">
    <property type="component" value="Unassembled WGS sequence"/>
</dbReference>